<accession>A0A1G7XYS7</accession>
<gene>
    <name evidence="3" type="ORF">SAMN04488136_102311</name>
    <name evidence="4" type="ORF">SAMN04488136_104115</name>
</gene>
<dbReference type="InterPro" id="IPR036291">
    <property type="entry name" value="NAD(P)-bd_dom_sf"/>
</dbReference>
<dbReference type="AlphaFoldDB" id="A0A1G7XYS7"/>
<evidence type="ECO:0000256" key="2">
    <source>
        <dbReference type="ARBA" id="ARBA00023002"/>
    </source>
</evidence>
<dbReference type="SUPFAM" id="SSF51735">
    <property type="entry name" value="NAD(P)-binding Rossmann-fold domains"/>
    <property type="match status" value="1"/>
</dbReference>
<dbReference type="GO" id="GO:0016020">
    <property type="term" value="C:membrane"/>
    <property type="evidence" value="ECO:0007669"/>
    <property type="project" value="TreeGrafter"/>
</dbReference>
<reference evidence="4 5" key="1">
    <citation type="submission" date="2016-10" db="EMBL/GenBank/DDBJ databases">
        <authorList>
            <person name="de Groot N.N."/>
        </authorList>
    </citation>
    <scope>NUCLEOTIDE SEQUENCE [LARGE SCALE GENOMIC DNA]</scope>
    <source>
        <strain evidence="4 5">CGMCC 1.10228</strain>
    </source>
</reference>
<comment type="similarity">
    <text evidence="1">Belongs to the short-chain dehydrogenases/reductases (SDR) family.</text>
</comment>
<evidence type="ECO:0000313" key="4">
    <source>
        <dbReference type="EMBL" id="SDG89334.1"/>
    </source>
</evidence>
<keyword evidence="5" id="KW-1185">Reference proteome</keyword>
<dbReference type="InterPro" id="IPR002347">
    <property type="entry name" value="SDR_fam"/>
</dbReference>
<dbReference type="STRING" id="861298.SAMN04488136_102311"/>
<dbReference type="EMBL" id="FNDD01000002">
    <property type="protein sequence ID" value="SDG77867.1"/>
    <property type="molecule type" value="Genomic_DNA"/>
</dbReference>
<reference evidence="5" key="2">
    <citation type="submission" date="2016-10" db="EMBL/GenBank/DDBJ databases">
        <authorList>
            <person name="Varghese N."/>
            <person name="Submissions S."/>
        </authorList>
    </citation>
    <scope>NUCLEOTIDE SEQUENCE [LARGE SCALE GENOMIC DNA]</scope>
    <source>
        <strain evidence="5">CGMCC 1.10228</strain>
    </source>
</reference>
<dbReference type="GO" id="GO:0016491">
    <property type="term" value="F:oxidoreductase activity"/>
    <property type="evidence" value="ECO:0007669"/>
    <property type="project" value="UniProtKB-KW"/>
</dbReference>
<dbReference type="EMBL" id="FNDD01000004">
    <property type="protein sequence ID" value="SDG89334.1"/>
    <property type="molecule type" value="Genomic_DNA"/>
</dbReference>
<dbReference type="Proteomes" id="UP000198854">
    <property type="component" value="Unassembled WGS sequence"/>
</dbReference>
<dbReference type="Pfam" id="PF00106">
    <property type="entry name" value="adh_short"/>
    <property type="match status" value="1"/>
</dbReference>
<dbReference type="Gene3D" id="3.40.50.720">
    <property type="entry name" value="NAD(P)-binding Rossmann-like Domain"/>
    <property type="match status" value="1"/>
</dbReference>
<dbReference type="PANTHER" id="PTHR44196:SF1">
    <property type="entry name" value="DEHYDROGENASE_REDUCTASE SDR FAMILY MEMBER 7B"/>
    <property type="match status" value="1"/>
</dbReference>
<name>A0A1G7XYS7_9VIBR</name>
<proteinExistence type="inferred from homology"/>
<dbReference type="OrthoDB" id="8613661at2"/>
<keyword evidence="2" id="KW-0560">Oxidoreductase</keyword>
<dbReference type="PANTHER" id="PTHR44196">
    <property type="entry name" value="DEHYDROGENASE/REDUCTASE SDR FAMILY MEMBER 7B"/>
    <property type="match status" value="1"/>
</dbReference>
<dbReference type="PRINTS" id="PR00081">
    <property type="entry name" value="GDHRDH"/>
</dbReference>
<evidence type="ECO:0000256" key="1">
    <source>
        <dbReference type="ARBA" id="ARBA00006484"/>
    </source>
</evidence>
<evidence type="ECO:0000313" key="5">
    <source>
        <dbReference type="Proteomes" id="UP000198854"/>
    </source>
</evidence>
<sequence>MDNPNTLKTKRVLIIGGTRGLGLALAQHYLAIGCQVTILGRDVSQIPTSIHIDYPHVTCASVDVGDQMALAEFFSSLEEVPELCIYNAGYYFNQRKQRLTLAETKQMLAVNKFGFDDCFRIVSQKMLVAGRGHLVAIASVAGTIRSKRPSLYAMLKAQMIHSALDYRATLQPFGINVTVIAPGYIDTPRLRELNGGDATHKPFLVSQATAVAEITQAIETQRALHIFPKPMKYISYLLNLLPVGITEQIVSKRK</sequence>
<dbReference type="RefSeq" id="WP_093269544.1">
    <property type="nucleotide sequence ID" value="NZ_FNDD01000002.1"/>
</dbReference>
<evidence type="ECO:0000313" key="3">
    <source>
        <dbReference type="EMBL" id="SDG77867.1"/>
    </source>
</evidence>
<organism evidence="4 5">
    <name type="scientific">Vibrio xiamenensis</name>
    <dbReference type="NCBI Taxonomy" id="861298"/>
    <lineage>
        <taxon>Bacteria</taxon>
        <taxon>Pseudomonadati</taxon>
        <taxon>Pseudomonadota</taxon>
        <taxon>Gammaproteobacteria</taxon>
        <taxon>Vibrionales</taxon>
        <taxon>Vibrionaceae</taxon>
        <taxon>Vibrio</taxon>
    </lineage>
</organism>
<protein>
    <submittedName>
        <fullName evidence="4">Short-chain dehydrogenase</fullName>
    </submittedName>
</protein>